<dbReference type="EMBL" id="CP000612">
    <property type="protein sequence ID" value="ABO50024.1"/>
    <property type="molecule type" value="Genomic_DNA"/>
</dbReference>
<dbReference type="InterPro" id="IPR025943">
    <property type="entry name" value="Sigma_54_int_dom_ATP-bd_2"/>
</dbReference>
<dbReference type="Gene3D" id="1.10.8.60">
    <property type="match status" value="1"/>
</dbReference>
<dbReference type="SMART" id="SM00091">
    <property type="entry name" value="PAS"/>
    <property type="match status" value="1"/>
</dbReference>
<evidence type="ECO:0000256" key="1">
    <source>
        <dbReference type="ARBA" id="ARBA00022741"/>
    </source>
</evidence>
<dbReference type="InterPro" id="IPR027417">
    <property type="entry name" value="P-loop_NTPase"/>
</dbReference>
<dbReference type="Pfam" id="PF02954">
    <property type="entry name" value="HTH_8"/>
    <property type="match status" value="1"/>
</dbReference>
<dbReference type="Pfam" id="PF25601">
    <property type="entry name" value="AAA_lid_14"/>
    <property type="match status" value="1"/>
</dbReference>
<dbReference type="SUPFAM" id="SSF52540">
    <property type="entry name" value="P-loop containing nucleoside triphosphate hydrolases"/>
    <property type="match status" value="1"/>
</dbReference>
<dbReference type="InterPro" id="IPR002078">
    <property type="entry name" value="Sigma_54_int"/>
</dbReference>
<dbReference type="Gene3D" id="1.10.10.60">
    <property type="entry name" value="Homeodomain-like"/>
    <property type="match status" value="1"/>
</dbReference>
<dbReference type="PROSITE" id="PS50112">
    <property type="entry name" value="PAS"/>
    <property type="match status" value="1"/>
</dbReference>
<name>A4J4M1_DESRM</name>
<dbReference type="GO" id="GO:0043565">
    <property type="term" value="F:sequence-specific DNA binding"/>
    <property type="evidence" value="ECO:0007669"/>
    <property type="project" value="InterPro"/>
</dbReference>
<dbReference type="InterPro" id="IPR025662">
    <property type="entry name" value="Sigma_54_int_dom_ATP-bd_1"/>
</dbReference>
<dbReference type="Gene3D" id="3.40.50.300">
    <property type="entry name" value="P-loop containing nucleotide triphosphate hydrolases"/>
    <property type="match status" value="1"/>
</dbReference>
<keyword evidence="2" id="KW-0067">ATP-binding</keyword>
<proteinExistence type="predicted"/>
<evidence type="ECO:0000256" key="2">
    <source>
        <dbReference type="ARBA" id="ARBA00022840"/>
    </source>
</evidence>
<dbReference type="Gene3D" id="3.30.450.20">
    <property type="entry name" value="PAS domain"/>
    <property type="match status" value="1"/>
</dbReference>
<keyword evidence="5" id="KW-0804">Transcription</keyword>
<evidence type="ECO:0000313" key="9">
    <source>
        <dbReference type="Proteomes" id="UP000001556"/>
    </source>
</evidence>
<dbReference type="Proteomes" id="UP000001556">
    <property type="component" value="Chromosome"/>
</dbReference>
<dbReference type="HOGENOM" id="CLU_000445_8_1_9"/>
<evidence type="ECO:0000259" key="6">
    <source>
        <dbReference type="PROSITE" id="PS50045"/>
    </source>
</evidence>
<evidence type="ECO:0000313" key="8">
    <source>
        <dbReference type="EMBL" id="ABO50024.1"/>
    </source>
</evidence>
<dbReference type="InterPro" id="IPR009057">
    <property type="entry name" value="Homeodomain-like_sf"/>
</dbReference>
<dbReference type="CDD" id="cd00009">
    <property type="entry name" value="AAA"/>
    <property type="match status" value="1"/>
</dbReference>
<evidence type="ECO:0000256" key="4">
    <source>
        <dbReference type="ARBA" id="ARBA00023125"/>
    </source>
</evidence>
<dbReference type="RefSeq" id="WP_011877840.1">
    <property type="nucleotide sequence ID" value="NC_009253.1"/>
</dbReference>
<dbReference type="CDD" id="cd18773">
    <property type="entry name" value="PDC1_HK_sensor"/>
    <property type="match status" value="1"/>
</dbReference>
<protein>
    <submittedName>
        <fullName evidence="8">Sigma54 specific transcriptional regulator, Fis family</fullName>
    </submittedName>
</protein>
<dbReference type="Pfam" id="PF00158">
    <property type="entry name" value="Sigma54_activat"/>
    <property type="match status" value="1"/>
</dbReference>
<reference evidence="8 9" key="1">
    <citation type="submission" date="2007-03" db="EMBL/GenBank/DDBJ databases">
        <title>Complete sequence of Desulfotomaculum reducens MI-1.</title>
        <authorList>
            <consortium name="US DOE Joint Genome Institute"/>
            <person name="Copeland A."/>
            <person name="Lucas S."/>
            <person name="Lapidus A."/>
            <person name="Barry K."/>
            <person name="Detter J.C."/>
            <person name="Glavina del Rio T."/>
            <person name="Hammon N."/>
            <person name="Israni S."/>
            <person name="Dalin E."/>
            <person name="Tice H."/>
            <person name="Pitluck S."/>
            <person name="Sims D."/>
            <person name="Brettin T."/>
            <person name="Bruce D."/>
            <person name="Han C."/>
            <person name="Tapia R."/>
            <person name="Schmutz J."/>
            <person name="Larimer F."/>
            <person name="Land M."/>
            <person name="Hauser L."/>
            <person name="Kyrpides N."/>
            <person name="Kim E."/>
            <person name="Tebo B.M."/>
            <person name="Richardson P."/>
        </authorList>
    </citation>
    <scope>NUCLEOTIDE SEQUENCE [LARGE SCALE GENOMIC DNA]</scope>
    <source>
        <strain evidence="8 9">MI-1</strain>
    </source>
</reference>
<dbReference type="KEGG" id="drm:Dred_1494"/>
<dbReference type="PROSITE" id="PS00688">
    <property type="entry name" value="SIGMA54_INTERACT_3"/>
    <property type="match status" value="1"/>
</dbReference>
<dbReference type="GO" id="GO:0005524">
    <property type="term" value="F:ATP binding"/>
    <property type="evidence" value="ECO:0007669"/>
    <property type="project" value="UniProtKB-KW"/>
</dbReference>
<keyword evidence="3" id="KW-0805">Transcription regulation</keyword>
<dbReference type="InterPro" id="IPR058031">
    <property type="entry name" value="AAA_lid_NorR"/>
</dbReference>
<dbReference type="InterPro" id="IPR003593">
    <property type="entry name" value="AAA+_ATPase"/>
</dbReference>
<sequence>MEIHKSRDHQIIEQELNENQVLASMWDVLIENPYEGMIVVNAQGYIIFINNTYLNILGLKKSDAIGKHVWDVTSHSQLPQVIETGRPILYDFWEVNGRKLIVVRIPIINNEGNVIGAIGKSLFTDIPSGKLLFTKLQVLEKELAFYKEEIRKVYKAKYSCKNLIGESESVKEIKKLARKVASSNSTILITGESGTGKELLAQAIHNAGCRNQRPFVRVNCAAVPENLLETELFGYDDGAFTGAKKGGKPGKFELAQGGTIFLDEIGEIPLTMQSKLLAVLQERELERVGGIKTVPLDVRVISATNRNLEDMVKNGTFREDLYYRLNVINFRLPSLRERSEDIPLLVNYLTHKLNKKLNCHVEGYTEQAMQLLTKYHWPGNVRQLENALERMFSFTDDKILSTEHMPFLKKIVNVNSSEVNTKSLAETIAETEKKMILDALQKVDGNRNKAAKLLDIHLSVLYRKIKKYDI</sequence>
<dbReference type="PROSITE" id="PS50045">
    <property type="entry name" value="SIGMA54_INTERACT_4"/>
    <property type="match status" value="1"/>
</dbReference>
<dbReference type="PROSITE" id="PS00675">
    <property type="entry name" value="SIGMA54_INTERACT_1"/>
    <property type="match status" value="1"/>
</dbReference>
<dbReference type="SUPFAM" id="SSF55785">
    <property type="entry name" value="PYP-like sensor domain (PAS domain)"/>
    <property type="match status" value="1"/>
</dbReference>
<evidence type="ECO:0000259" key="7">
    <source>
        <dbReference type="PROSITE" id="PS50112"/>
    </source>
</evidence>
<dbReference type="CDD" id="cd00130">
    <property type="entry name" value="PAS"/>
    <property type="match status" value="1"/>
</dbReference>
<accession>A4J4M1</accession>
<gene>
    <name evidence="8" type="ordered locus">Dred_1494</name>
</gene>
<organism evidence="8 9">
    <name type="scientific">Desulforamulus reducens (strain ATCC BAA-1160 / DSM 100696 / MI-1)</name>
    <name type="common">Desulfotomaculum reducens</name>
    <dbReference type="NCBI Taxonomy" id="349161"/>
    <lineage>
        <taxon>Bacteria</taxon>
        <taxon>Bacillati</taxon>
        <taxon>Bacillota</taxon>
        <taxon>Clostridia</taxon>
        <taxon>Eubacteriales</taxon>
        <taxon>Peptococcaceae</taxon>
        <taxon>Desulforamulus</taxon>
    </lineage>
</organism>
<dbReference type="PRINTS" id="PR01590">
    <property type="entry name" value="HTHFIS"/>
</dbReference>
<dbReference type="InterPro" id="IPR035965">
    <property type="entry name" value="PAS-like_dom_sf"/>
</dbReference>
<dbReference type="FunFam" id="3.40.50.300:FF:000006">
    <property type="entry name" value="DNA-binding transcriptional regulator NtrC"/>
    <property type="match status" value="1"/>
</dbReference>
<dbReference type="PANTHER" id="PTHR32071:SF57">
    <property type="entry name" value="C4-DICARBOXYLATE TRANSPORT TRANSCRIPTIONAL REGULATORY PROTEIN DCTD"/>
    <property type="match status" value="1"/>
</dbReference>
<dbReference type="AlphaFoldDB" id="A4J4M1"/>
<dbReference type="Pfam" id="PF13426">
    <property type="entry name" value="PAS_9"/>
    <property type="match status" value="1"/>
</dbReference>
<dbReference type="eggNOG" id="COG3829">
    <property type="taxonomic scope" value="Bacteria"/>
</dbReference>
<dbReference type="NCBIfam" id="TIGR00229">
    <property type="entry name" value="sensory_box"/>
    <property type="match status" value="1"/>
</dbReference>
<evidence type="ECO:0000256" key="3">
    <source>
        <dbReference type="ARBA" id="ARBA00023015"/>
    </source>
</evidence>
<dbReference type="PROSITE" id="PS00676">
    <property type="entry name" value="SIGMA54_INTERACT_2"/>
    <property type="match status" value="1"/>
</dbReference>
<dbReference type="InterPro" id="IPR025944">
    <property type="entry name" value="Sigma_54_int_dom_CS"/>
</dbReference>
<dbReference type="STRING" id="349161.Dred_1494"/>
<feature type="domain" description="Sigma-54 factor interaction" evidence="6">
    <location>
        <begin position="163"/>
        <end position="393"/>
    </location>
</feature>
<dbReference type="GO" id="GO:0006355">
    <property type="term" value="P:regulation of DNA-templated transcription"/>
    <property type="evidence" value="ECO:0007669"/>
    <property type="project" value="InterPro"/>
</dbReference>
<dbReference type="InterPro" id="IPR002197">
    <property type="entry name" value="HTH_Fis"/>
</dbReference>
<dbReference type="PANTHER" id="PTHR32071">
    <property type="entry name" value="TRANSCRIPTIONAL REGULATORY PROTEIN"/>
    <property type="match status" value="1"/>
</dbReference>
<dbReference type="SMART" id="SM00382">
    <property type="entry name" value="AAA"/>
    <property type="match status" value="1"/>
</dbReference>
<dbReference type="InterPro" id="IPR000014">
    <property type="entry name" value="PAS"/>
</dbReference>
<evidence type="ECO:0000256" key="5">
    <source>
        <dbReference type="ARBA" id="ARBA00023163"/>
    </source>
</evidence>
<dbReference type="SUPFAM" id="SSF46689">
    <property type="entry name" value="Homeodomain-like"/>
    <property type="match status" value="1"/>
</dbReference>
<feature type="domain" description="PAS" evidence="7">
    <location>
        <begin position="29"/>
        <end position="67"/>
    </location>
</feature>
<keyword evidence="9" id="KW-1185">Reference proteome</keyword>
<keyword evidence="1" id="KW-0547">Nucleotide-binding</keyword>
<keyword evidence="4" id="KW-0238">DNA-binding</keyword>